<proteinExistence type="predicted"/>
<dbReference type="Pfam" id="PF05135">
    <property type="entry name" value="Phage_connect_1"/>
    <property type="match status" value="1"/>
</dbReference>
<accession>A0A8S5MY23</accession>
<dbReference type="InterPro" id="IPR006450">
    <property type="entry name" value="Phage_HK97_gp6-like"/>
</dbReference>
<dbReference type="CDD" id="cd08054">
    <property type="entry name" value="gp6"/>
    <property type="match status" value="1"/>
</dbReference>
<name>A0A8S5MY23_9CAUD</name>
<dbReference type="NCBIfam" id="TIGR01560">
    <property type="entry name" value="put_DNA_pack"/>
    <property type="match status" value="2"/>
</dbReference>
<evidence type="ECO:0000313" key="1">
    <source>
        <dbReference type="EMBL" id="DAD86787.1"/>
    </source>
</evidence>
<protein>
    <submittedName>
        <fullName evidence="1">Head Tail Connector Protein</fullName>
    </submittedName>
</protein>
<sequence>MAAQILTQTIMNEAVTLDAAKMHLRINPDDNSEDMLIILPLIAAAREYCENYTGRAFAPQKITALTDAAGTTELPRCPVKSIDSVTVDGKAVEYTADLRRGTVTVNEPNATIAYTAGGYVPFMVRQAMLLLIGHWYANREAVTTANTSEVDMAAQAMLRQYKGWWF</sequence>
<dbReference type="Gene3D" id="1.10.3230.30">
    <property type="entry name" value="Phage gp6-like head-tail connector protein"/>
    <property type="match status" value="1"/>
</dbReference>
<reference evidence="1" key="1">
    <citation type="journal article" date="2021" name="Proc. Natl. Acad. Sci. U.S.A.">
        <title>A Catalog of Tens of Thousands of Viruses from Human Metagenomes Reveals Hidden Associations with Chronic Diseases.</title>
        <authorList>
            <person name="Tisza M.J."/>
            <person name="Buck C.B."/>
        </authorList>
    </citation>
    <scope>NUCLEOTIDE SEQUENCE</scope>
    <source>
        <strain evidence="1">Ct91l7</strain>
    </source>
</reference>
<dbReference type="InterPro" id="IPR021146">
    <property type="entry name" value="Phage_gp6-like_head-tail"/>
</dbReference>
<organism evidence="1">
    <name type="scientific">Siphoviridae sp. ct91l7</name>
    <dbReference type="NCBI Taxonomy" id="2826173"/>
    <lineage>
        <taxon>Viruses</taxon>
        <taxon>Duplodnaviria</taxon>
        <taxon>Heunggongvirae</taxon>
        <taxon>Uroviricota</taxon>
        <taxon>Caudoviricetes</taxon>
    </lineage>
</organism>
<dbReference type="EMBL" id="BK015008">
    <property type="protein sequence ID" value="DAD86787.1"/>
    <property type="molecule type" value="Genomic_DNA"/>
</dbReference>